<evidence type="ECO:0000313" key="2">
    <source>
        <dbReference type="EMBL" id="AVO34774.1"/>
    </source>
</evidence>
<sequence>MSAKTFSRAASGVARANLKQLGRMRAPLALQLPPPPPRNHVAQALAARSASSAAGRHIRSQGAQRRADRVALQKAMRQNWGD</sequence>
<gene>
    <name evidence="2" type="ORF">C6570_11430</name>
</gene>
<dbReference type="Proteomes" id="UP000239709">
    <property type="component" value="Chromosome"/>
</dbReference>
<evidence type="ECO:0000313" key="3">
    <source>
        <dbReference type="Proteomes" id="UP000239709"/>
    </source>
</evidence>
<name>A0A2S0MFV5_9BURK</name>
<dbReference type="AlphaFoldDB" id="A0A2S0MFV5"/>
<protein>
    <submittedName>
        <fullName evidence="2">Uncharacterized protein</fullName>
    </submittedName>
</protein>
<evidence type="ECO:0000256" key="1">
    <source>
        <dbReference type="SAM" id="MobiDB-lite"/>
    </source>
</evidence>
<accession>A0A2S0MFV5</accession>
<dbReference type="EMBL" id="CP027666">
    <property type="protein sequence ID" value="AVO34774.1"/>
    <property type="molecule type" value="Genomic_DNA"/>
</dbReference>
<organism evidence="2 3">
    <name type="scientific">Ottowia oryzae</name>
    <dbReference type="NCBI Taxonomy" id="2109914"/>
    <lineage>
        <taxon>Bacteria</taxon>
        <taxon>Pseudomonadati</taxon>
        <taxon>Pseudomonadota</taxon>
        <taxon>Betaproteobacteria</taxon>
        <taxon>Burkholderiales</taxon>
        <taxon>Comamonadaceae</taxon>
        <taxon>Ottowia</taxon>
    </lineage>
</organism>
<keyword evidence="3" id="KW-1185">Reference proteome</keyword>
<dbReference type="KEGG" id="otk:C6570_11430"/>
<proteinExistence type="predicted"/>
<feature type="region of interest" description="Disordered" evidence="1">
    <location>
        <begin position="49"/>
        <end position="82"/>
    </location>
</feature>
<dbReference type="RefSeq" id="WP_106703326.1">
    <property type="nucleotide sequence ID" value="NZ_CP027666.1"/>
</dbReference>
<reference evidence="2 3" key="1">
    <citation type="submission" date="2018-03" db="EMBL/GenBank/DDBJ databases">
        <title>Genome sequencing of Ottowia sp.</title>
        <authorList>
            <person name="Kim S.-J."/>
            <person name="Heo J."/>
            <person name="Kwon S.-W."/>
        </authorList>
    </citation>
    <scope>NUCLEOTIDE SEQUENCE [LARGE SCALE GENOMIC DNA]</scope>
    <source>
        <strain evidence="2 3">KADR8-3</strain>
    </source>
</reference>